<proteinExistence type="predicted"/>
<reference evidence="1 2" key="1">
    <citation type="journal article" date="2018" name="Biotechnol. Biofuels">
        <title>Integrative visual omics of the white-rot fungus Polyporus brumalis exposes the biotechnological potential of its oxidative enzymes for delignifying raw plant biomass.</title>
        <authorList>
            <person name="Miyauchi S."/>
            <person name="Rancon A."/>
            <person name="Drula E."/>
            <person name="Hage H."/>
            <person name="Chaduli D."/>
            <person name="Favel A."/>
            <person name="Grisel S."/>
            <person name="Henrissat B."/>
            <person name="Herpoel-Gimbert I."/>
            <person name="Ruiz-Duenas F.J."/>
            <person name="Chevret D."/>
            <person name="Hainaut M."/>
            <person name="Lin J."/>
            <person name="Wang M."/>
            <person name="Pangilinan J."/>
            <person name="Lipzen A."/>
            <person name="Lesage-Meessen L."/>
            <person name="Navarro D."/>
            <person name="Riley R."/>
            <person name="Grigoriev I.V."/>
            <person name="Zhou S."/>
            <person name="Raouche S."/>
            <person name="Rosso M.N."/>
        </authorList>
    </citation>
    <scope>NUCLEOTIDE SEQUENCE [LARGE SCALE GENOMIC DNA]</scope>
    <source>
        <strain evidence="1 2">BRFM 1820</strain>
    </source>
</reference>
<dbReference type="AlphaFoldDB" id="A0A371D991"/>
<keyword evidence="2" id="KW-1185">Reference proteome</keyword>
<dbReference type="Proteomes" id="UP000256964">
    <property type="component" value="Unassembled WGS sequence"/>
</dbReference>
<evidence type="ECO:0000313" key="1">
    <source>
        <dbReference type="EMBL" id="RDX49086.1"/>
    </source>
</evidence>
<evidence type="ECO:0000313" key="2">
    <source>
        <dbReference type="Proteomes" id="UP000256964"/>
    </source>
</evidence>
<name>A0A371D991_9APHY</name>
<accession>A0A371D991</accession>
<gene>
    <name evidence="1" type="ORF">OH76DRAFT_554905</name>
</gene>
<protein>
    <submittedName>
        <fullName evidence="1">Uncharacterized protein</fullName>
    </submittedName>
</protein>
<dbReference type="EMBL" id="KZ857407">
    <property type="protein sequence ID" value="RDX49086.1"/>
    <property type="molecule type" value="Genomic_DNA"/>
</dbReference>
<organism evidence="1 2">
    <name type="scientific">Lentinus brumalis</name>
    <dbReference type="NCBI Taxonomy" id="2498619"/>
    <lineage>
        <taxon>Eukaryota</taxon>
        <taxon>Fungi</taxon>
        <taxon>Dikarya</taxon>
        <taxon>Basidiomycota</taxon>
        <taxon>Agaricomycotina</taxon>
        <taxon>Agaricomycetes</taxon>
        <taxon>Polyporales</taxon>
        <taxon>Polyporaceae</taxon>
        <taxon>Lentinus</taxon>
    </lineage>
</organism>
<sequence length="179" mass="19404">MRGLQCHPRPLVDASLPPNLYTCPTIDNDDAPTPPAVAVPRRTLSTGLNSLGLPEVAMVDEQTPFALLDTRGRGARPGMDAPYIHLIRRRDAVRARLHPGAVRSPSAQRCDFLTTQMTGDGDISGRGLDTLGGCCRAAKMEGVFTRLKGDRGRGCIVRGGGMRSERRPGTEYYPQYGMI</sequence>